<evidence type="ECO:0000313" key="7">
    <source>
        <dbReference type="EMBL" id="MDA0566306.1"/>
    </source>
</evidence>
<evidence type="ECO:0000256" key="4">
    <source>
        <dbReference type="PROSITE-ProRule" id="PRU00335"/>
    </source>
</evidence>
<reference evidence="7" key="1">
    <citation type="submission" date="2021-10" db="EMBL/GenBank/DDBJ databases">
        <title>Streptomonospora sp. nov., isolated from mangrove soil.</title>
        <authorList>
            <person name="Chen X."/>
            <person name="Ge X."/>
            <person name="Liu W."/>
        </authorList>
    </citation>
    <scope>NUCLEOTIDE SEQUENCE</scope>
    <source>
        <strain evidence="7">S1-112</strain>
    </source>
</reference>
<dbReference type="InterPro" id="IPR041347">
    <property type="entry name" value="MftR_C"/>
</dbReference>
<dbReference type="InterPro" id="IPR050109">
    <property type="entry name" value="HTH-type_TetR-like_transc_reg"/>
</dbReference>
<evidence type="ECO:0000259" key="6">
    <source>
        <dbReference type="PROSITE" id="PS50977"/>
    </source>
</evidence>
<dbReference type="GO" id="GO:0003700">
    <property type="term" value="F:DNA-binding transcription factor activity"/>
    <property type="evidence" value="ECO:0007669"/>
    <property type="project" value="TreeGrafter"/>
</dbReference>
<keyword evidence="2 4" id="KW-0238">DNA-binding</keyword>
<keyword evidence="1" id="KW-0805">Transcription regulation</keyword>
<evidence type="ECO:0000256" key="3">
    <source>
        <dbReference type="ARBA" id="ARBA00023163"/>
    </source>
</evidence>
<dbReference type="GO" id="GO:0000976">
    <property type="term" value="F:transcription cis-regulatory region binding"/>
    <property type="evidence" value="ECO:0007669"/>
    <property type="project" value="TreeGrafter"/>
</dbReference>
<dbReference type="SUPFAM" id="SSF46689">
    <property type="entry name" value="Homeodomain-like"/>
    <property type="match status" value="1"/>
</dbReference>
<evidence type="ECO:0000256" key="5">
    <source>
        <dbReference type="SAM" id="MobiDB-lite"/>
    </source>
</evidence>
<sequence>MSERRRSLMRLEIARAAVKLFRAKGVAATTGDDIAGAIGISARTLWRYFPTKESCVRPLLTGSLETLAAALRDCPPGAGLLAHLERVGIFADRETLGTEPIADLVRMTRTEPALRTVWLDVHHAAEEVFAEIIAERVGAAPGDLAVRMQAAVLNAALRVAAEEHARALAQSSDPPPLGAVLRTALTAAAPALPAFAPAPEPDTRPRTDAGTGT</sequence>
<name>A0A9X3SQ24_9ACTN</name>
<dbReference type="Pfam" id="PF00440">
    <property type="entry name" value="TetR_N"/>
    <property type="match status" value="1"/>
</dbReference>
<dbReference type="InterPro" id="IPR009057">
    <property type="entry name" value="Homeodomain-like_sf"/>
</dbReference>
<accession>A0A9X3SQ24</accession>
<proteinExistence type="predicted"/>
<keyword evidence="8" id="KW-1185">Reference proteome</keyword>
<dbReference type="PANTHER" id="PTHR30055:SF238">
    <property type="entry name" value="MYCOFACTOCIN BIOSYNTHESIS TRANSCRIPTIONAL REGULATOR MFTR-RELATED"/>
    <property type="match status" value="1"/>
</dbReference>
<dbReference type="PRINTS" id="PR00455">
    <property type="entry name" value="HTHTETR"/>
</dbReference>
<dbReference type="PANTHER" id="PTHR30055">
    <property type="entry name" value="HTH-TYPE TRANSCRIPTIONAL REGULATOR RUTR"/>
    <property type="match status" value="1"/>
</dbReference>
<protein>
    <submittedName>
        <fullName evidence="7">TetR/AcrR family transcriptional regulator</fullName>
    </submittedName>
</protein>
<organism evidence="7 8">
    <name type="scientific">Streptomonospora mangrovi</name>
    <dbReference type="NCBI Taxonomy" id="2883123"/>
    <lineage>
        <taxon>Bacteria</taxon>
        <taxon>Bacillati</taxon>
        <taxon>Actinomycetota</taxon>
        <taxon>Actinomycetes</taxon>
        <taxon>Streptosporangiales</taxon>
        <taxon>Nocardiopsidaceae</taxon>
        <taxon>Streptomonospora</taxon>
    </lineage>
</organism>
<keyword evidence="3" id="KW-0804">Transcription</keyword>
<feature type="DNA-binding region" description="H-T-H motif" evidence="4">
    <location>
        <begin position="30"/>
        <end position="49"/>
    </location>
</feature>
<dbReference type="Proteomes" id="UP001140076">
    <property type="component" value="Unassembled WGS sequence"/>
</dbReference>
<dbReference type="AlphaFoldDB" id="A0A9X3SQ24"/>
<evidence type="ECO:0000256" key="1">
    <source>
        <dbReference type="ARBA" id="ARBA00023015"/>
    </source>
</evidence>
<evidence type="ECO:0000313" key="8">
    <source>
        <dbReference type="Proteomes" id="UP001140076"/>
    </source>
</evidence>
<feature type="domain" description="HTH tetR-type" evidence="6">
    <location>
        <begin position="7"/>
        <end position="67"/>
    </location>
</feature>
<dbReference type="Pfam" id="PF17754">
    <property type="entry name" value="TetR_C_14"/>
    <property type="match status" value="1"/>
</dbReference>
<dbReference type="RefSeq" id="WP_270073564.1">
    <property type="nucleotide sequence ID" value="NZ_JAJAQC010000033.1"/>
</dbReference>
<dbReference type="Gene3D" id="1.10.357.10">
    <property type="entry name" value="Tetracycline Repressor, domain 2"/>
    <property type="match status" value="1"/>
</dbReference>
<evidence type="ECO:0000256" key="2">
    <source>
        <dbReference type="ARBA" id="ARBA00023125"/>
    </source>
</evidence>
<dbReference type="InterPro" id="IPR001647">
    <property type="entry name" value="HTH_TetR"/>
</dbReference>
<dbReference type="PROSITE" id="PS50977">
    <property type="entry name" value="HTH_TETR_2"/>
    <property type="match status" value="1"/>
</dbReference>
<comment type="caution">
    <text evidence="7">The sequence shown here is derived from an EMBL/GenBank/DDBJ whole genome shotgun (WGS) entry which is preliminary data.</text>
</comment>
<gene>
    <name evidence="7" type="ORF">LG943_18580</name>
</gene>
<dbReference type="EMBL" id="JAJAQC010000033">
    <property type="protein sequence ID" value="MDA0566306.1"/>
    <property type="molecule type" value="Genomic_DNA"/>
</dbReference>
<feature type="region of interest" description="Disordered" evidence="5">
    <location>
        <begin position="191"/>
        <end position="213"/>
    </location>
</feature>